<evidence type="ECO:0000256" key="4">
    <source>
        <dbReference type="ARBA" id="ARBA00022737"/>
    </source>
</evidence>
<dbReference type="PANTHER" id="PTHR43670">
    <property type="entry name" value="HEAT SHOCK PROTEIN 26"/>
    <property type="match status" value="1"/>
</dbReference>
<organism evidence="13 14">
    <name type="scientific">Lactuca saligna</name>
    <name type="common">Willowleaf lettuce</name>
    <dbReference type="NCBI Taxonomy" id="75948"/>
    <lineage>
        <taxon>Eukaryota</taxon>
        <taxon>Viridiplantae</taxon>
        <taxon>Streptophyta</taxon>
        <taxon>Embryophyta</taxon>
        <taxon>Tracheophyta</taxon>
        <taxon>Spermatophyta</taxon>
        <taxon>Magnoliopsida</taxon>
        <taxon>eudicotyledons</taxon>
        <taxon>Gunneridae</taxon>
        <taxon>Pentapetalae</taxon>
        <taxon>asterids</taxon>
        <taxon>campanulids</taxon>
        <taxon>Asterales</taxon>
        <taxon>Asteraceae</taxon>
        <taxon>Cichorioideae</taxon>
        <taxon>Cichorieae</taxon>
        <taxon>Lactucinae</taxon>
        <taxon>Lactuca</taxon>
    </lineage>
</organism>
<dbReference type="InterPro" id="IPR008978">
    <property type="entry name" value="HSP20-like_chaperone"/>
</dbReference>
<dbReference type="GO" id="GO:0005886">
    <property type="term" value="C:plasma membrane"/>
    <property type="evidence" value="ECO:0007669"/>
    <property type="project" value="UniProtKB-SubCell"/>
</dbReference>
<evidence type="ECO:0000256" key="1">
    <source>
        <dbReference type="ARBA" id="ARBA00004162"/>
    </source>
</evidence>
<evidence type="ECO:0000256" key="9">
    <source>
        <dbReference type="RuleBase" id="RU003616"/>
    </source>
</evidence>
<dbReference type="Proteomes" id="UP001177003">
    <property type="component" value="Chromosome 0"/>
</dbReference>
<comment type="similarity">
    <text evidence="8 9">Belongs to the small heat shock protein (HSP20) family.</text>
</comment>
<feature type="region of interest" description="Disordered" evidence="10">
    <location>
        <begin position="127"/>
        <end position="326"/>
    </location>
</feature>
<evidence type="ECO:0000256" key="8">
    <source>
        <dbReference type="PROSITE-ProRule" id="PRU00285"/>
    </source>
</evidence>
<keyword evidence="14" id="KW-1185">Reference proteome</keyword>
<reference evidence="13" key="1">
    <citation type="submission" date="2023-04" db="EMBL/GenBank/DDBJ databases">
        <authorList>
            <person name="Vijverberg K."/>
            <person name="Xiong W."/>
            <person name="Schranz E."/>
        </authorList>
    </citation>
    <scope>NUCLEOTIDE SEQUENCE</scope>
</reference>
<evidence type="ECO:0000256" key="2">
    <source>
        <dbReference type="ARBA" id="ARBA00022475"/>
    </source>
</evidence>
<gene>
    <name evidence="13" type="ORF">LSALG_LOCUS5433</name>
</gene>
<evidence type="ECO:0000256" key="11">
    <source>
        <dbReference type="SAM" id="Phobius"/>
    </source>
</evidence>
<evidence type="ECO:0000256" key="7">
    <source>
        <dbReference type="ARBA" id="ARBA00023136"/>
    </source>
</evidence>
<accession>A0AA35YB26</accession>
<protein>
    <recommendedName>
        <fullName evidence="12">SHSP domain-containing protein</fullName>
    </recommendedName>
</protein>
<feature type="domain" description="SHSP" evidence="12">
    <location>
        <begin position="21"/>
        <end position="126"/>
    </location>
</feature>
<dbReference type="GO" id="GO:0006952">
    <property type="term" value="P:defense response"/>
    <property type="evidence" value="ECO:0007669"/>
    <property type="project" value="UniProtKB-KW"/>
</dbReference>
<dbReference type="AlphaFoldDB" id="A0AA35YB26"/>
<dbReference type="PANTHER" id="PTHR43670:SF121">
    <property type="entry name" value="PROTEIN RESTRICTED TEV MOVEMENT 2"/>
    <property type="match status" value="1"/>
</dbReference>
<keyword evidence="4" id="KW-0677">Repeat</keyword>
<evidence type="ECO:0000259" key="12">
    <source>
        <dbReference type="PROSITE" id="PS01031"/>
    </source>
</evidence>
<keyword evidence="7 11" id="KW-0472">Membrane</keyword>
<keyword evidence="6 11" id="KW-1133">Transmembrane helix</keyword>
<keyword evidence="3 11" id="KW-0812">Transmembrane</keyword>
<evidence type="ECO:0000313" key="13">
    <source>
        <dbReference type="EMBL" id="CAI9264798.1"/>
    </source>
</evidence>
<sequence>MAMRARSGRPNPSRPPRLIVGRVYEQFKPMSEWRQEDDHDTLVLYLPGFQKEYIKVTTEDVNTVRVRGERLVANNKWSRFLEDFRVPENCDMTGIRARFDGGILTITMPRKITATATAIPTAFAAAPRVAPKAEEQPFRRTQQDEALQKPKEESKQKETAFESAKKPDRPRVAPKAEEQPFRKTKQEEALQKPKEESKQKETALESEKKPNRPQSPLKGSTLPPQPIPPPSSKQSKKEPFKTAPEVKEKNEELIFGSLPTSIPKKEKHNVVEKPDEEREIHQKDGYGKMDFDEGKEKENPLEEEMKRVSDGRMGKSKDTGVSHGGFLGDRVEEMKRVVARREVSEDRKLLVNVGVGVLVIVALGVHVSYAIGLIGRGK</sequence>
<feature type="transmembrane region" description="Helical" evidence="11">
    <location>
        <begin position="349"/>
        <end position="371"/>
    </location>
</feature>
<name>A0AA35YB26_LACSI</name>
<dbReference type="EMBL" id="OX465086">
    <property type="protein sequence ID" value="CAI9264798.1"/>
    <property type="molecule type" value="Genomic_DNA"/>
</dbReference>
<dbReference type="GO" id="GO:0034605">
    <property type="term" value="P:cellular response to heat"/>
    <property type="evidence" value="ECO:0007669"/>
    <property type="project" value="TreeGrafter"/>
</dbReference>
<dbReference type="Pfam" id="PF00011">
    <property type="entry name" value="HSP20"/>
    <property type="match status" value="1"/>
</dbReference>
<evidence type="ECO:0000256" key="6">
    <source>
        <dbReference type="ARBA" id="ARBA00022989"/>
    </source>
</evidence>
<evidence type="ECO:0000256" key="10">
    <source>
        <dbReference type="SAM" id="MobiDB-lite"/>
    </source>
</evidence>
<feature type="compositionally biased region" description="Basic and acidic residues" evidence="10">
    <location>
        <begin position="268"/>
        <end position="320"/>
    </location>
</feature>
<evidence type="ECO:0000256" key="5">
    <source>
        <dbReference type="ARBA" id="ARBA00022821"/>
    </source>
</evidence>
<comment type="subcellular location">
    <subcellularLocation>
        <location evidence="1">Cell membrane</location>
        <topology evidence="1">Single-pass membrane protein</topology>
    </subcellularLocation>
</comment>
<dbReference type="SUPFAM" id="SSF49764">
    <property type="entry name" value="HSP20-like chaperones"/>
    <property type="match status" value="1"/>
</dbReference>
<dbReference type="PROSITE" id="PS01031">
    <property type="entry name" value="SHSP"/>
    <property type="match status" value="1"/>
</dbReference>
<keyword evidence="5" id="KW-0611">Plant defense</keyword>
<proteinExistence type="inferred from homology"/>
<feature type="compositionally biased region" description="Basic and acidic residues" evidence="10">
    <location>
        <begin position="235"/>
        <end position="252"/>
    </location>
</feature>
<dbReference type="Gene3D" id="2.60.40.790">
    <property type="match status" value="1"/>
</dbReference>
<evidence type="ECO:0000313" key="14">
    <source>
        <dbReference type="Proteomes" id="UP001177003"/>
    </source>
</evidence>
<dbReference type="CDD" id="cd06464">
    <property type="entry name" value="ACD_sHsps-like"/>
    <property type="match status" value="1"/>
</dbReference>
<dbReference type="InterPro" id="IPR002068">
    <property type="entry name" value="A-crystallin/Hsp20_dom"/>
</dbReference>
<keyword evidence="2" id="KW-1003">Cell membrane</keyword>
<feature type="compositionally biased region" description="Basic and acidic residues" evidence="10">
    <location>
        <begin position="131"/>
        <end position="210"/>
    </location>
</feature>
<evidence type="ECO:0000256" key="3">
    <source>
        <dbReference type="ARBA" id="ARBA00022692"/>
    </source>
</evidence>